<accession>A0A250J697</accession>
<dbReference type="EMBL" id="CP022098">
    <property type="protein sequence ID" value="ATB38941.1"/>
    <property type="molecule type" value="Genomic_DNA"/>
</dbReference>
<dbReference type="AlphaFoldDB" id="A0A250J697"/>
<sequence>MGCNQVKGDGPLFKGRGIIQLTGRSNYARFSRFMKSIDIMMNPKCVADPKLAFRAAA</sequence>
<dbReference type="KEGG" id="cfus:CYFUS_004379"/>
<name>A0A250J697_9BACT</name>
<dbReference type="Gene3D" id="1.10.530.10">
    <property type="match status" value="1"/>
</dbReference>
<organism evidence="1 2">
    <name type="scientific">Cystobacter fuscus</name>
    <dbReference type="NCBI Taxonomy" id="43"/>
    <lineage>
        <taxon>Bacteria</taxon>
        <taxon>Pseudomonadati</taxon>
        <taxon>Myxococcota</taxon>
        <taxon>Myxococcia</taxon>
        <taxon>Myxococcales</taxon>
        <taxon>Cystobacterineae</taxon>
        <taxon>Archangiaceae</taxon>
        <taxon>Cystobacter</taxon>
    </lineage>
</organism>
<dbReference type="Proteomes" id="UP000217257">
    <property type="component" value="Chromosome"/>
</dbReference>
<reference evidence="1 2" key="1">
    <citation type="submission" date="2017-06" db="EMBL/GenBank/DDBJ databases">
        <title>Sequencing and comparative analysis of myxobacterial genomes.</title>
        <authorList>
            <person name="Rupp O."/>
            <person name="Goesmann A."/>
            <person name="Sogaard-Andersen L."/>
        </authorList>
    </citation>
    <scope>NUCLEOTIDE SEQUENCE [LARGE SCALE GENOMIC DNA]</scope>
    <source>
        <strain evidence="1 2">DSM 52655</strain>
    </source>
</reference>
<evidence type="ECO:0000313" key="2">
    <source>
        <dbReference type="Proteomes" id="UP000217257"/>
    </source>
</evidence>
<evidence type="ECO:0000313" key="1">
    <source>
        <dbReference type="EMBL" id="ATB38941.1"/>
    </source>
</evidence>
<dbReference type="SUPFAM" id="SSF53955">
    <property type="entry name" value="Lysozyme-like"/>
    <property type="match status" value="1"/>
</dbReference>
<dbReference type="InterPro" id="IPR023346">
    <property type="entry name" value="Lysozyme-like_dom_sf"/>
</dbReference>
<proteinExistence type="predicted"/>
<protein>
    <submittedName>
        <fullName evidence="1">Peptidoglycan-binding protein</fullName>
    </submittedName>
</protein>
<gene>
    <name evidence="1" type="ORF">CYFUS_004379</name>
</gene>